<dbReference type="Pfam" id="PF12793">
    <property type="entry name" value="SgrR_N"/>
    <property type="match status" value="1"/>
</dbReference>
<dbReference type="PANTHER" id="PTHR30290:SF72">
    <property type="entry name" value="HTH-TYPE TRANSCRIPTIONAL REGULATOR SGRR"/>
    <property type="match status" value="1"/>
</dbReference>
<dbReference type="Gene3D" id="3.10.105.10">
    <property type="entry name" value="Dipeptide-binding Protein, Domain 3"/>
    <property type="match status" value="1"/>
</dbReference>
<dbReference type="EMBL" id="BORP01000001">
    <property type="protein sequence ID" value="GIO25569.1"/>
    <property type="molecule type" value="Genomic_DNA"/>
</dbReference>
<evidence type="ECO:0000259" key="2">
    <source>
        <dbReference type="Pfam" id="PF00496"/>
    </source>
</evidence>
<sequence length="577" mass="67455">MKYRNHLKSLLHYFPSNIQTETTISSLAVILNCSERHVKTILKSLHEQGDIQWVIQRGRGKKPLLTIILTEEQLLFEEAKELVSSGKYRKAFEIAKSLKSLQNEFNQWMEADLGIVHEKDENVEQDILRYSFYETKLCMDPIKAVSRHDGHMIQQIFDRLVEYDPERNVLLPRLARSWESGDGRIWIFYLQKGVPFHHGREMTSEDVKQSIKRIPSNNIIVKSIKEIATPSPYTIVFYLNEVDYLFPRYFSNSKASIVPIEVILGDEKKFQKFPIGTGPYRLTVHDDDLVRLDVFKNYYRERPWLDKIEIIKTANSAREVNHPLMLKAPDDSWEEIREIEEGADYITFNCSRSLIRDIRFRKRLSEIINPVEFCIEGEIVASSFLSNRSLELNEKKFIAATKMIPIDTTLKIAAQEIREGVNHEREAIILQNQLKRAGIDSTIEIVKSSELSKPKIISSFDLVVGGIALSDDHLLSVLTATVSNHLPICPSMSKEIHKKVDNFMTRIKLLQDESSRWKLYFEMEDYLKSEYQIIFLNHRTHTIYQHKDSEYANIELDHHGRVDYRRVWKRHKAKFNS</sequence>
<comment type="caution">
    <text evidence="4">The sequence shown here is derived from an EMBL/GenBank/DDBJ whole genome shotgun (WGS) entry which is preliminary data.</text>
</comment>
<dbReference type="Proteomes" id="UP000676917">
    <property type="component" value="Unassembled WGS sequence"/>
</dbReference>
<feature type="domain" description="Solute-binding protein family 5" evidence="2">
    <location>
        <begin position="172"/>
        <end position="362"/>
    </location>
</feature>
<reference evidence="4" key="1">
    <citation type="submission" date="2021-03" db="EMBL/GenBank/DDBJ databases">
        <title>Antimicrobial resistance genes in bacteria isolated from Japanese honey, and their potential for conferring macrolide and lincosamide resistance in the American foulbrood pathogen Paenibacillus larvae.</title>
        <authorList>
            <person name="Okamoto M."/>
            <person name="Kumagai M."/>
            <person name="Kanamori H."/>
            <person name="Takamatsu D."/>
        </authorList>
    </citation>
    <scope>NUCLEOTIDE SEQUENCE</scope>
    <source>
        <strain evidence="4">J43TS3</strain>
    </source>
</reference>
<protein>
    <recommendedName>
        <fullName evidence="6">ABC transporter substrate-binding protein</fullName>
    </recommendedName>
</protein>
<dbReference type="GO" id="GO:1904680">
    <property type="term" value="F:peptide transmembrane transporter activity"/>
    <property type="evidence" value="ECO:0007669"/>
    <property type="project" value="TreeGrafter"/>
</dbReference>
<dbReference type="GO" id="GO:0015833">
    <property type="term" value="P:peptide transport"/>
    <property type="evidence" value="ECO:0007669"/>
    <property type="project" value="TreeGrafter"/>
</dbReference>
<evidence type="ECO:0000313" key="5">
    <source>
        <dbReference type="Proteomes" id="UP000676917"/>
    </source>
</evidence>
<feature type="domain" description="Transcriptional regulator SgrR N-terminal HTH" evidence="3">
    <location>
        <begin position="17"/>
        <end position="114"/>
    </location>
</feature>
<name>A0A920C5Z0_9BACI</name>
<dbReference type="GO" id="GO:0003677">
    <property type="term" value="F:DNA binding"/>
    <property type="evidence" value="ECO:0007669"/>
    <property type="project" value="UniProtKB-KW"/>
</dbReference>
<dbReference type="SUPFAM" id="SSF53850">
    <property type="entry name" value="Periplasmic binding protein-like II"/>
    <property type="match status" value="1"/>
</dbReference>
<dbReference type="InterPro" id="IPR039424">
    <property type="entry name" value="SBP_5"/>
</dbReference>
<gene>
    <name evidence="4" type="ORF">J43TS3_01800</name>
</gene>
<keyword evidence="1" id="KW-0238">DNA-binding</keyword>
<evidence type="ECO:0000259" key="3">
    <source>
        <dbReference type="Pfam" id="PF12793"/>
    </source>
</evidence>
<dbReference type="Pfam" id="PF00496">
    <property type="entry name" value="SBP_bac_5"/>
    <property type="match status" value="1"/>
</dbReference>
<dbReference type="InterPro" id="IPR000914">
    <property type="entry name" value="SBP_5_dom"/>
</dbReference>
<dbReference type="Gene3D" id="3.40.190.10">
    <property type="entry name" value="Periplasmic binding protein-like II"/>
    <property type="match status" value="1"/>
</dbReference>
<evidence type="ECO:0000313" key="4">
    <source>
        <dbReference type="EMBL" id="GIO25569.1"/>
    </source>
</evidence>
<dbReference type="AlphaFoldDB" id="A0A920C5Z0"/>
<accession>A0A920C5Z0</accession>
<evidence type="ECO:0000256" key="1">
    <source>
        <dbReference type="ARBA" id="ARBA00023125"/>
    </source>
</evidence>
<dbReference type="PANTHER" id="PTHR30290">
    <property type="entry name" value="PERIPLASMIC BINDING COMPONENT OF ABC TRANSPORTER"/>
    <property type="match status" value="1"/>
</dbReference>
<evidence type="ECO:0008006" key="6">
    <source>
        <dbReference type="Google" id="ProtNLM"/>
    </source>
</evidence>
<keyword evidence="5" id="KW-1185">Reference proteome</keyword>
<proteinExistence type="predicted"/>
<dbReference type="RefSeq" id="WP_212919110.1">
    <property type="nucleotide sequence ID" value="NZ_BORP01000001.1"/>
</dbReference>
<organism evidence="4 5">
    <name type="scientific">Ornithinibacillus bavariensis</name>
    <dbReference type="NCBI Taxonomy" id="545502"/>
    <lineage>
        <taxon>Bacteria</taxon>
        <taxon>Bacillati</taxon>
        <taxon>Bacillota</taxon>
        <taxon>Bacilli</taxon>
        <taxon>Bacillales</taxon>
        <taxon>Bacillaceae</taxon>
        <taxon>Ornithinibacillus</taxon>
    </lineage>
</organism>
<dbReference type="InterPro" id="IPR025370">
    <property type="entry name" value="SgrR_HTH_N"/>
</dbReference>